<dbReference type="EMBL" id="GBRH01224909">
    <property type="protein sequence ID" value="JAD72986.1"/>
    <property type="molecule type" value="Transcribed_RNA"/>
</dbReference>
<proteinExistence type="predicted"/>
<protein>
    <submittedName>
        <fullName evidence="1">Uncharacterized protein</fullName>
    </submittedName>
</protein>
<organism evidence="1">
    <name type="scientific">Arundo donax</name>
    <name type="common">Giant reed</name>
    <name type="synonym">Donax arundinaceus</name>
    <dbReference type="NCBI Taxonomy" id="35708"/>
    <lineage>
        <taxon>Eukaryota</taxon>
        <taxon>Viridiplantae</taxon>
        <taxon>Streptophyta</taxon>
        <taxon>Embryophyta</taxon>
        <taxon>Tracheophyta</taxon>
        <taxon>Spermatophyta</taxon>
        <taxon>Magnoliopsida</taxon>
        <taxon>Liliopsida</taxon>
        <taxon>Poales</taxon>
        <taxon>Poaceae</taxon>
        <taxon>PACMAD clade</taxon>
        <taxon>Arundinoideae</taxon>
        <taxon>Arundineae</taxon>
        <taxon>Arundo</taxon>
    </lineage>
</organism>
<reference evidence="1" key="1">
    <citation type="submission" date="2014-09" db="EMBL/GenBank/DDBJ databases">
        <authorList>
            <person name="Magalhaes I.L.F."/>
            <person name="Oliveira U."/>
            <person name="Santos F.R."/>
            <person name="Vidigal T.H.D.A."/>
            <person name="Brescovit A.D."/>
            <person name="Santos A.J."/>
        </authorList>
    </citation>
    <scope>NUCLEOTIDE SEQUENCE</scope>
    <source>
        <tissue evidence="1">Shoot tissue taken approximately 20 cm above the soil surface</tissue>
    </source>
</reference>
<name>A0A0A9CBN8_ARUDO</name>
<reference evidence="1" key="2">
    <citation type="journal article" date="2015" name="Data Brief">
        <title>Shoot transcriptome of the giant reed, Arundo donax.</title>
        <authorList>
            <person name="Barrero R.A."/>
            <person name="Guerrero F.D."/>
            <person name="Moolhuijzen P."/>
            <person name="Goolsby J.A."/>
            <person name="Tidwell J."/>
            <person name="Bellgard S.E."/>
            <person name="Bellgard M.I."/>
        </authorList>
    </citation>
    <scope>NUCLEOTIDE SEQUENCE</scope>
    <source>
        <tissue evidence="1">Shoot tissue taken approximately 20 cm above the soil surface</tissue>
    </source>
</reference>
<sequence length="116" mass="12485">MVVLPTLPWRLTRMCRRRSTPRGNGVAASCTLHSRAWCPLSPISASPPRVFHLRRARLAAAGELVQSSEGHSIGARAQTSAPPGFRAGLRIQVQVAAQKKSIRGTKLSHGKIVTGK</sequence>
<accession>A0A0A9CBN8</accession>
<evidence type="ECO:0000313" key="1">
    <source>
        <dbReference type="EMBL" id="JAD72986.1"/>
    </source>
</evidence>
<dbReference type="AlphaFoldDB" id="A0A0A9CBN8"/>